<accession>A0A5A7RBX8</accession>
<name>A0A5A7RBX8_STRAF</name>
<sequence>MAVWAARRTRRSRGPLAVQTLLCRSFRPVDRMMWPPPCTSTTSPPALLGRGIACPVAGSRDKAGVKHGRFLGSAGGGGWWGSAPGFPIISRHIVFLYPRKFRSNTGSGHSLASVAIVSAPSIRPLWLPCT</sequence>
<protein>
    <submittedName>
        <fullName evidence="1">Major facilitator superfamily protein</fullName>
    </submittedName>
</protein>
<evidence type="ECO:0000313" key="2">
    <source>
        <dbReference type="Proteomes" id="UP000325081"/>
    </source>
</evidence>
<dbReference type="EMBL" id="BKCP01010848">
    <property type="protein sequence ID" value="GER53821.1"/>
    <property type="molecule type" value="Genomic_DNA"/>
</dbReference>
<organism evidence="1 2">
    <name type="scientific">Striga asiatica</name>
    <name type="common">Asiatic witchweed</name>
    <name type="synonym">Buchnera asiatica</name>
    <dbReference type="NCBI Taxonomy" id="4170"/>
    <lineage>
        <taxon>Eukaryota</taxon>
        <taxon>Viridiplantae</taxon>
        <taxon>Streptophyta</taxon>
        <taxon>Embryophyta</taxon>
        <taxon>Tracheophyta</taxon>
        <taxon>Spermatophyta</taxon>
        <taxon>Magnoliopsida</taxon>
        <taxon>eudicotyledons</taxon>
        <taxon>Gunneridae</taxon>
        <taxon>Pentapetalae</taxon>
        <taxon>asterids</taxon>
        <taxon>lamiids</taxon>
        <taxon>Lamiales</taxon>
        <taxon>Orobanchaceae</taxon>
        <taxon>Buchnereae</taxon>
        <taxon>Striga</taxon>
    </lineage>
</organism>
<dbReference type="AlphaFoldDB" id="A0A5A7RBX8"/>
<comment type="caution">
    <text evidence="1">The sequence shown here is derived from an EMBL/GenBank/DDBJ whole genome shotgun (WGS) entry which is preliminary data.</text>
</comment>
<reference evidence="2" key="1">
    <citation type="journal article" date="2019" name="Curr. Biol.">
        <title>Genome Sequence of Striga asiatica Provides Insight into the Evolution of Plant Parasitism.</title>
        <authorList>
            <person name="Yoshida S."/>
            <person name="Kim S."/>
            <person name="Wafula E.K."/>
            <person name="Tanskanen J."/>
            <person name="Kim Y.M."/>
            <person name="Honaas L."/>
            <person name="Yang Z."/>
            <person name="Spallek T."/>
            <person name="Conn C.E."/>
            <person name="Ichihashi Y."/>
            <person name="Cheong K."/>
            <person name="Cui S."/>
            <person name="Der J.P."/>
            <person name="Gundlach H."/>
            <person name="Jiao Y."/>
            <person name="Hori C."/>
            <person name="Ishida J.K."/>
            <person name="Kasahara H."/>
            <person name="Kiba T."/>
            <person name="Kim M.S."/>
            <person name="Koo N."/>
            <person name="Laohavisit A."/>
            <person name="Lee Y.H."/>
            <person name="Lumba S."/>
            <person name="McCourt P."/>
            <person name="Mortimer J.C."/>
            <person name="Mutuku J.M."/>
            <person name="Nomura T."/>
            <person name="Sasaki-Sekimoto Y."/>
            <person name="Seto Y."/>
            <person name="Wang Y."/>
            <person name="Wakatake T."/>
            <person name="Sakakibara H."/>
            <person name="Demura T."/>
            <person name="Yamaguchi S."/>
            <person name="Yoneyama K."/>
            <person name="Manabe R.I."/>
            <person name="Nelson D.C."/>
            <person name="Schulman A.H."/>
            <person name="Timko M.P."/>
            <person name="dePamphilis C.W."/>
            <person name="Choi D."/>
            <person name="Shirasu K."/>
        </authorList>
    </citation>
    <scope>NUCLEOTIDE SEQUENCE [LARGE SCALE GENOMIC DNA]</scope>
    <source>
        <strain evidence="2">cv. UVA1</strain>
    </source>
</reference>
<gene>
    <name evidence="1" type="ORF">STAS_31361</name>
</gene>
<keyword evidence="2" id="KW-1185">Reference proteome</keyword>
<evidence type="ECO:0000313" key="1">
    <source>
        <dbReference type="EMBL" id="GER53821.1"/>
    </source>
</evidence>
<dbReference type="Proteomes" id="UP000325081">
    <property type="component" value="Unassembled WGS sequence"/>
</dbReference>
<proteinExistence type="predicted"/>